<name>A0ABQ8YLN8_9EUKA</name>
<dbReference type="Proteomes" id="UP001150062">
    <property type="component" value="Unassembled WGS sequence"/>
</dbReference>
<accession>A0ABQ8YLN8</accession>
<sequence length="207" mass="24570">MNSQFEDPLILLQCCQALLRLGTPNKHPYLESSQSKEDLKSTKCLSMIKKDQNNIINSLYIEARSKLQNCSSSSIEKHDEEREETTIISELELDMFMNKRPKPSWGQRLEKLNLYNSKYIVGWYPNLSKLYESTDPDFKEKIPQKILIKKSLFSKCADLTAKTNSQKDWLKSYKSCQRGIEEYFKRNHYKRLERYTRKNLQFVLQKH</sequence>
<reference evidence="1" key="1">
    <citation type="submission" date="2022-08" db="EMBL/GenBank/DDBJ databases">
        <title>Novel sulfate-reducing endosymbionts in the free-living metamonad Anaeramoeba.</title>
        <authorList>
            <person name="Jerlstrom-Hultqvist J."/>
            <person name="Cepicka I."/>
            <person name="Gallot-Lavallee L."/>
            <person name="Salas-Leiva D."/>
            <person name="Curtis B.A."/>
            <person name="Zahonova K."/>
            <person name="Pipaliya S."/>
            <person name="Dacks J."/>
            <person name="Roger A.J."/>
        </authorList>
    </citation>
    <scope>NUCLEOTIDE SEQUENCE</scope>
    <source>
        <strain evidence="1">Schooner1</strain>
    </source>
</reference>
<proteinExistence type="predicted"/>
<dbReference type="EMBL" id="JAOAOG010000143">
    <property type="protein sequence ID" value="KAJ6245522.1"/>
    <property type="molecule type" value="Genomic_DNA"/>
</dbReference>
<evidence type="ECO:0000313" key="2">
    <source>
        <dbReference type="Proteomes" id="UP001150062"/>
    </source>
</evidence>
<organism evidence="1 2">
    <name type="scientific">Anaeramoeba flamelloides</name>
    <dbReference type="NCBI Taxonomy" id="1746091"/>
    <lineage>
        <taxon>Eukaryota</taxon>
        <taxon>Metamonada</taxon>
        <taxon>Anaeramoebidae</taxon>
        <taxon>Anaeramoeba</taxon>
    </lineage>
</organism>
<protein>
    <submittedName>
        <fullName evidence="1">Uncharacterized protein</fullName>
    </submittedName>
</protein>
<gene>
    <name evidence="1" type="ORF">M0813_19941</name>
</gene>
<evidence type="ECO:0000313" key="1">
    <source>
        <dbReference type="EMBL" id="KAJ6245522.1"/>
    </source>
</evidence>
<comment type="caution">
    <text evidence="1">The sequence shown here is derived from an EMBL/GenBank/DDBJ whole genome shotgun (WGS) entry which is preliminary data.</text>
</comment>
<keyword evidence="2" id="KW-1185">Reference proteome</keyword>